<proteinExistence type="predicted"/>
<dbReference type="InterPro" id="IPR001584">
    <property type="entry name" value="Integrase_cat-core"/>
</dbReference>
<dbReference type="InterPro" id="IPR050951">
    <property type="entry name" value="Retrovirus_Pol_polyprotein"/>
</dbReference>
<gene>
    <name evidence="10" type="ORF">BN1211_3082</name>
</gene>
<protein>
    <recommendedName>
        <fullName evidence="9">Integrase catalytic domain-containing protein</fullName>
    </recommendedName>
</protein>
<keyword evidence="5" id="KW-0694">RNA-binding</keyword>
<evidence type="ECO:0000313" key="11">
    <source>
        <dbReference type="Proteomes" id="UP000038830"/>
    </source>
</evidence>
<evidence type="ECO:0000313" key="10">
    <source>
        <dbReference type="EMBL" id="CEP22679.1"/>
    </source>
</evidence>
<dbReference type="GO" id="GO:0015074">
    <property type="term" value="P:DNA integration"/>
    <property type="evidence" value="ECO:0007669"/>
    <property type="project" value="InterPro"/>
</dbReference>
<reference evidence="11" key="1">
    <citation type="journal article" date="2015" name="J. Biotechnol.">
        <title>The structure of the Cyberlindnera jadinii genome and its relation to Candida utilis analyzed by the occurrence of single nucleotide polymorphisms.</title>
        <authorList>
            <person name="Rupp O."/>
            <person name="Brinkrolf K."/>
            <person name="Buerth C."/>
            <person name="Kunigo M."/>
            <person name="Schneider J."/>
            <person name="Jaenicke S."/>
            <person name="Goesmann A."/>
            <person name="Puehler A."/>
            <person name="Jaeger K.-E."/>
            <person name="Ernst J.F."/>
        </authorList>
    </citation>
    <scope>NUCLEOTIDE SEQUENCE [LARGE SCALE GENOMIC DNA]</scope>
    <source>
        <strain evidence="11">ATCC 18201 / CBS 1600 / BCRC 20928 / JCM 3617 / NBRC 0987 / NRRL Y-1542</strain>
    </source>
</reference>
<dbReference type="EMBL" id="CDQK01000003">
    <property type="protein sequence ID" value="CEP22679.1"/>
    <property type="molecule type" value="Genomic_DNA"/>
</dbReference>
<name>A0A0H5CDK9_CYBJN</name>
<evidence type="ECO:0000256" key="7">
    <source>
        <dbReference type="ARBA" id="ARBA00025590"/>
    </source>
</evidence>
<accession>A0A0H5CDK9</accession>
<dbReference type="GO" id="GO:0005737">
    <property type="term" value="C:cytoplasm"/>
    <property type="evidence" value="ECO:0007669"/>
    <property type="project" value="UniProtKB-SubCell"/>
</dbReference>
<evidence type="ECO:0000259" key="9">
    <source>
        <dbReference type="PROSITE" id="PS50994"/>
    </source>
</evidence>
<evidence type="ECO:0000256" key="5">
    <source>
        <dbReference type="ARBA" id="ARBA00022884"/>
    </source>
</evidence>
<dbReference type="GO" id="GO:0004523">
    <property type="term" value="F:RNA-DNA hybrid ribonuclease activity"/>
    <property type="evidence" value="ECO:0007669"/>
    <property type="project" value="UniProtKB-EC"/>
</dbReference>
<comment type="catalytic activity">
    <reaction evidence="1">
        <text>Endonucleolytic cleavage to 5'-phosphomonoester.</text>
        <dbReference type="EC" id="3.1.26.4"/>
    </reaction>
</comment>
<dbReference type="InterPro" id="IPR036397">
    <property type="entry name" value="RNaseH_sf"/>
</dbReference>
<dbReference type="Gene3D" id="3.30.420.10">
    <property type="entry name" value="Ribonuclease H-like superfamily/Ribonuclease H"/>
    <property type="match status" value="1"/>
</dbReference>
<comment type="function">
    <text evidence="7">Reverse transcriptase/ribonuclease H (RT) is a multifunctional enzyme that catalyzes the conversion of the retro-elements RNA genome into dsDNA within the VLP. The enzyme displays a DNA polymerase activity that can copy either DNA or RNA templates, and a ribonuclease H (RNase H) activity that cleaves the RNA strand of RNA-DNA heteroduplexes during plus-strand synthesis and hydrolyzes RNA primers. The conversion leads to a linear dsDNA copy of the retrotransposon that includes long terminal repeats (LTRs) at both ends.</text>
</comment>
<evidence type="ECO:0000256" key="8">
    <source>
        <dbReference type="ARBA" id="ARBA00025615"/>
    </source>
</evidence>
<comment type="subcellular location">
    <subcellularLocation>
        <location evidence="3">Cytoplasm</location>
    </subcellularLocation>
    <subcellularLocation>
        <location evidence="2">Nucleus</location>
    </subcellularLocation>
</comment>
<dbReference type="PANTHER" id="PTHR37984">
    <property type="entry name" value="PROTEIN CBG26694"/>
    <property type="match status" value="1"/>
</dbReference>
<dbReference type="InterPro" id="IPR012337">
    <property type="entry name" value="RNaseH-like_sf"/>
</dbReference>
<dbReference type="AlphaFoldDB" id="A0A0H5CDK9"/>
<dbReference type="SUPFAM" id="SSF53098">
    <property type="entry name" value="Ribonuclease H-like"/>
    <property type="match status" value="1"/>
</dbReference>
<dbReference type="PANTHER" id="PTHR37984:SF5">
    <property type="entry name" value="PROTEIN NYNRIN-LIKE"/>
    <property type="match status" value="1"/>
</dbReference>
<comment type="function">
    <text evidence="8">Integrase (IN) targets the VLP to the nucleus, where a subparticle preintegration complex (PIC) containing at least integrase and the newly synthesized dsDNA copy of the retrotransposon must transit the nuclear membrane. Once in the nucleus, integrase performs the integration of the dsDNA into the host genome.</text>
</comment>
<evidence type="ECO:0000256" key="1">
    <source>
        <dbReference type="ARBA" id="ARBA00000077"/>
    </source>
</evidence>
<keyword evidence="6" id="KW-0539">Nucleus</keyword>
<dbReference type="PROSITE" id="PS50994">
    <property type="entry name" value="INTEGRASE"/>
    <property type="match status" value="1"/>
</dbReference>
<organism evidence="10 11">
    <name type="scientific">Cyberlindnera jadinii (strain ATCC 18201 / CBS 1600 / BCRC 20928 / JCM 3617 / NBRC 0987 / NRRL Y-1542)</name>
    <name type="common">Torula yeast</name>
    <name type="synonym">Candida utilis</name>
    <dbReference type="NCBI Taxonomy" id="983966"/>
    <lineage>
        <taxon>Eukaryota</taxon>
        <taxon>Fungi</taxon>
        <taxon>Dikarya</taxon>
        <taxon>Ascomycota</taxon>
        <taxon>Saccharomycotina</taxon>
        <taxon>Saccharomycetes</taxon>
        <taxon>Phaffomycetales</taxon>
        <taxon>Phaffomycetaceae</taxon>
        <taxon>Cyberlindnera</taxon>
    </lineage>
</organism>
<evidence type="ECO:0000256" key="3">
    <source>
        <dbReference type="ARBA" id="ARBA00004496"/>
    </source>
</evidence>
<sequence>MLFSFPTARCTAQHTADCIKIVLQTFPGLQRVVTDSAQYFITDRLWDELAQFHLQKSASSSYHPKGNSIVERRNKSLKDILKMLTPNHDYAHWATHLSKAVMLVNALPSIYGYSSFELLSGIKVSPTKLLEGSSLTPHDFTLLSQQVAGPLEGNFLRRDLTGLRLLQLTDISKKRENQRAKQVHKRELKQTIMNRLSNKAKFTVGEYVMRRNNAHKKGAPHSYGPFRIHKALDMDTYKLAQLNGKPISGTVNGKDLSRAYQYYGSPMVAISDALRSFGYNEAKFLRDALNKLEYLDTLRNNAEITN</sequence>
<evidence type="ECO:0000256" key="2">
    <source>
        <dbReference type="ARBA" id="ARBA00004123"/>
    </source>
</evidence>
<dbReference type="GO" id="GO:0003723">
    <property type="term" value="F:RNA binding"/>
    <property type="evidence" value="ECO:0007669"/>
    <property type="project" value="UniProtKB-KW"/>
</dbReference>
<dbReference type="Proteomes" id="UP000038830">
    <property type="component" value="Unassembled WGS sequence"/>
</dbReference>
<evidence type="ECO:0000256" key="6">
    <source>
        <dbReference type="ARBA" id="ARBA00023242"/>
    </source>
</evidence>
<feature type="domain" description="Integrase catalytic" evidence="9">
    <location>
        <begin position="1"/>
        <end position="134"/>
    </location>
</feature>
<evidence type="ECO:0000256" key="4">
    <source>
        <dbReference type="ARBA" id="ARBA00022490"/>
    </source>
</evidence>
<keyword evidence="4" id="KW-0963">Cytoplasm</keyword>
<dbReference type="GO" id="GO:0005634">
    <property type="term" value="C:nucleus"/>
    <property type="evidence" value="ECO:0007669"/>
    <property type="project" value="UniProtKB-SubCell"/>
</dbReference>